<dbReference type="Pfam" id="PF14602">
    <property type="entry name" value="Hexapep_2"/>
    <property type="match status" value="2"/>
</dbReference>
<evidence type="ECO:0000313" key="4">
    <source>
        <dbReference type="Proteomes" id="UP000005439"/>
    </source>
</evidence>
<dbReference type="InterPro" id="IPR050179">
    <property type="entry name" value="Trans_hexapeptide_repeat"/>
</dbReference>
<protein>
    <submittedName>
        <fullName evidence="3">Transferase hexapeptide repeat containing protein</fullName>
    </submittedName>
</protein>
<dbReference type="GO" id="GO:0016740">
    <property type="term" value="F:transferase activity"/>
    <property type="evidence" value="ECO:0007669"/>
    <property type="project" value="UniProtKB-KW"/>
</dbReference>
<keyword evidence="4" id="KW-1185">Reference proteome</keyword>
<dbReference type="Gene3D" id="2.160.10.10">
    <property type="entry name" value="Hexapeptide repeat proteins"/>
    <property type="match status" value="1"/>
</dbReference>
<dbReference type="Pfam" id="PF00132">
    <property type="entry name" value="Hexapep"/>
    <property type="match status" value="1"/>
</dbReference>
<dbReference type="HOGENOM" id="CLU_051638_9_0_9"/>
<keyword evidence="1 3" id="KW-0808">Transferase</keyword>
<name>G8TTQ6_SULAD</name>
<dbReference type="AlphaFoldDB" id="G8TTQ6"/>
<accession>G8TTQ6</accession>
<dbReference type="SUPFAM" id="SSF51161">
    <property type="entry name" value="Trimeric LpxA-like enzymes"/>
    <property type="match status" value="2"/>
</dbReference>
<keyword evidence="2" id="KW-0677">Repeat</keyword>
<proteinExistence type="predicted"/>
<dbReference type="STRING" id="679936.Sulac_3372"/>
<dbReference type="EMBL" id="CP003179">
    <property type="protein sequence ID" value="AEW06815.1"/>
    <property type="molecule type" value="Genomic_DNA"/>
</dbReference>
<dbReference type="CDD" id="cd03358">
    <property type="entry name" value="LbH_WxcM_N_like"/>
    <property type="match status" value="1"/>
</dbReference>
<dbReference type="PATRIC" id="fig|679936.5.peg.3491"/>
<dbReference type="PANTHER" id="PTHR43300">
    <property type="entry name" value="ACETYLTRANSFERASE"/>
    <property type="match status" value="1"/>
</dbReference>
<sequence>MAFKQGIGCVIDPGATIGEDVTLGHYVVVHAGVVIEDGVIVGDGTILGKMPQAARTSTLKTTELGPLVIGQGTVIGAHAILYRGSVIGPECYIADSAQIRERCELGQRVLVGHLATIENDTRVGDFTKLQTGVYLTAKSEVEDHVFLAPMVTTTNDPYIARTEARHQAIRGPRIRRAARVGGGAVLLPGVEIGQEALVAAGAVVTRDVPPYRVVMGVPARVVRHTPAEQWLFAPEKGDDL</sequence>
<evidence type="ECO:0000256" key="2">
    <source>
        <dbReference type="ARBA" id="ARBA00022737"/>
    </source>
</evidence>
<dbReference type="InterPro" id="IPR018357">
    <property type="entry name" value="Hexapep_transf_CS"/>
</dbReference>
<organism evidence="3 4">
    <name type="scientific">Sulfobacillus acidophilus (strain ATCC 700253 / DSM 10332 / NAL)</name>
    <dbReference type="NCBI Taxonomy" id="679936"/>
    <lineage>
        <taxon>Bacteria</taxon>
        <taxon>Bacillati</taxon>
        <taxon>Bacillota</taxon>
        <taxon>Clostridia</taxon>
        <taxon>Eubacteriales</taxon>
        <taxon>Clostridiales Family XVII. Incertae Sedis</taxon>
        <taxon>Sulfobacillus</taxon>
    </lineage>
</organism>
<dbReference type="InterPro" id="IPR001451">
    <property type="entry name" value="Hexapep"/>
</dbReference>
<evidence type="ECO:0000313" key="3">
    <source>
        <dbReference type="EMBL" id="AEW06815.1"/>
    </source>
</evidence>
<dbReference type="PROSITE" id="PS00101">
    <property type="entry name" value="HEXAPEP_TRANSFERASES"/>
    <property type="match status" value="2"/>
</dbReference>
<reference evidence="3 4" key="2">
    <citation type="journal article" date="2012" name="Stand. Genomic Sci.">
        <title>Complete genome sequence of the moderately thermophilic mineral-sulfide-oxidizing firmicute Sulfobacillus acidophilus type strain (NAL(T)).</title>
        <authorList>
            <person name="Anderson I."/>
            <person name="Chertkov O."/>
            <person name="Chen A."/>
            <person name="Saunders E."/>
            <person name="Lapidus A."/>
            <person name="Nolan M."/>
            <person name="Lucas S."/>
            <person name="Hammon N."/>
            <person name="Deshpande S."/>
            <person name="Cheng J.F."/>
            <person name="Han C."/>
            <person name="Tapia R."/>
            <person name="Goodwin L.A."/>
            <person name="Pitluck S."/>
            <person name="Liolios K."/>
            <person name="Pagani I."/>
            <person name="Ivanova N."/>
            <person name="Mikhailova N."/>
            <person name="Pati A."/>
            <person name="Palaniappan K."/>
            <person name="Land M."/>
            <person name="Pan C."/>
            <person name="Rohde M."/>
            <person name="Pukall R."/>
            <person name="Goker M."/>
            <person name="Detter J.C."/>
            <person name="Woyke T."/>
            <person name="Bristow J."/>
            <person name="Eisen J.A."/>
            <person name="Markowitz V."/>
            <person name="Hugenholtz P."/>
            <person name="Kyrpides N.C."/>
            <person name="Klenk H.P."/>
            <person name="Mavromatis K."/>
        </authorList>
    </citation>
    <scope>NUCLEOTIDE SEQUENCE [LARGE SCALE GENOMIC DNA]</scope>
    <source>
        <strain evidence="4">ATCC 700253 / DSM 10332 / NAL</strain>
    </source>
</reference>
<gene>
    <name evidence="3" type="ordered locus">Sulac_3372</name>
</gene>
<dbReference type="PANTHER" id="PTHR43300:SF4">
    <property type="entry name" value="ACYL-[ACYL-CARRIER-PROTEIN]--UDP-N-ACETYLGLUCOSAMINE O-ACYLTRANSFERASE"/>
    <property type="match status" value="1"/>
</dbReference>
<evidence type="ECO:0000256" key="1">
    <source>
        <dbReference type="ARBA" id="ARBA00022679"/>
    </source>
</evidence>
<dbReference type="InterPro" id="IPR011004">
    <property type="entry name" value="Trimer_LpxA-like_sf"/>
</dbReference>
<reference evidence="4" key="1">
    <citation type="submission" date="2011-12" db="EMBL/GenBank/DDBJ databases">
        <title>The complete genome of chromosome of Sulfobacillus acidophilus DSM 10332.</title>
        <authorList>
            <person name="Lucas S."/>
            <person name="Han J."/>
            <person name="Lapidus A."/>
            <person name="Bruce D."/>
            <person name="Goodwin L."/>
            <person name="Pitluck S."/>
            <person name="Peters L."/>
            <person name="Kyrpides N."/>
            <person name="Mavromatis K."/>
            <person name="Ivanova N."/>
            <person name="Mikhailova N."/>
            <person name="Chertkov O."/>
            <person name="Saunders E."/>
            <person name="Detter J.C."/>
            <person name="Tapia R."/>
            <person name="Han C."/>
            <person name="Land M."/>
            <person name="Hauser L."/>
            <person name="Markowitz V."/>
            <person name="Cheng J.-F."/>
            <person name="Hugenholtz P."/>
            <person name="Woyke T."/>
            <person name="Wu D."/>
            <person name="Pukall R."/>
            <person name="Gehrich-Schroeter G."/>
            <person name="Schneider S."/>
            <person name="Klenk H.-P."/>
            <person name="Eisen J.A."/>
        </authorList>
    </citation>
    <scope>NUCLEOTIDE SEQUENCE [LARGE SCALE GENOMIC DNA]</scope>
    <source>
        <strain evidence="4">ATCC 700253 / DSM 10332 / NAL</strain>
    </source>
</reference>
<dbReference type="KEGG" id="sap:Sulac_3372"/>
<dbReference type="Proteomes" id="UP000005439">
    <property type="component" value="Chromosome"/>
</dbReference>